<organism evidence="4 5">
    <name type="scientific">Humibacter ginsenosidimutans</name>
    <dbReference type="NCBI Taxonomy" id="2599293"/>
    <lineage>
        <taxon>Bacteria</taxon>
        <taxon>Bacillati</taxon>
        <taxon>Actinomycetota</taxon>
        <taxon>Actinomycetes</taxon>
        <taxon>Micrococcales</taxon>
        <taxon>Microbacteriaceae</taxon>
        <taxon>Humibacter</taxon>
    </lineage>
</organism>
<keyword evidence="5" id="KW-1185">Reference proteome</keyword>
<feature type="compositionally biased region" description="Basic residues" evidence="2">
    <location>
        <begin position="8"/>
        <end position="29"/>
    </location>
</feature>
<dbReference type="SUPFAM" id="SSF51735">
    <property type="entry name" value="NAD(P)-binding Rossmann-fold domains"/>
    <property type="match status" value="1"/>
</dbReference>
<evidence type="ECO:0000256" key="1">
    <source>
        <dbReference type="ARBA" id="ARBA00023002"/>
    </source>
</evidence>
<evidence type="ECO:0000259" key="3">
    <source>
        <dbReference type="Pfam" id="PF01408"/>
    </source>
</evidence>
<dbReference type="GO" id="GO:0016491">
    <property type="term" value="F:oxidoreductase activity"/>
    <property type="evidence" value="ECO:0007669"/>
    <property type="project" value="UniProtKB-KW"/>
</dbReference>
<dbReference type="Gene3D" id="3.40.50.720">
    <property type="entry name" value="NAD(P)-binding Rossmann-like Domain"/>
    <property type="match status" value="1"/>
</dbReference>
<evidence type="ECO:0000256" key="2">
    <source>
        <dbReference type="SAM" id="MobiDB-lite"/>
    </source>
</evidence>
<dbReference type="Pfam" id="PF01408">
    <property type="entry name" value="GFO_IDH_MocA"/>
    <property type="match status" value="1"/>
</dbReference>
<dbReference type="KEGG" id="huw:FPZ11_16675"/>
<feature type="compositionally biased region" description="Basic residues" evidence="2">
    <location>
        <begin position="426"/>
        <end position="447"/>
    </location>
</feature>
<feature type="compositionally biased region" description="Basic residues" evidence="2">
    <location>
        <begin position="36"/>
        <end position="45"/>
    </location>
</feature>
<proteinExistence type="predicted"/>
<evidence type="ECO:0000313" key="5">
    <source>
        <dbReference type="Proteomes" id="UP000320216"/>
    </source>
</evidence>
<dbReference type="PANTHER" id="PTHR43818:SF11">
    <property type="entry name" value="BCDNA.GH03377"/>
    <property type="match status" value="1"/>
</dbReference>
<dbReference type="EMBL" id="CP042305">
    <property type="protein sequence ID" value="QDZ16177.1"/>
    <property type="molecule type" value="Genomic_DNA"/>
</dbReference>
<dbReference type="PANTHER" id="PTHR43818">
    <property type="entry name" value="BCDNA.GH03377"/>
    <property type="match status" value="1"/>
</dbReference>
<reference evidence="4 5" key="1">
    <citation type="submission" date="2019-07" db="EMBL/GenBank/DDBJ databases">
        <title>Full genome sequence of Humibacter sp. WJ7-1.</title>
        <authorList>
            <person name="Im W.-T."/>
        </authorList>
    </citation>
    <scope>NUCLEOTIDE SEQUENCE [LARGE SCALE GENOMIC DNA]</scope>
    <source>
        <strain evidence="4 5">WJ7-1</strain>
    </source>
</reference>
<name>A0A5B8M6I2_9MICO</name>
<dbReference type="Proteomes" id="UP000320216">
    <property type="component" value="Chromosome"/>
</dbReference>
<dbReference type="InterPro" id="IPR050463">
    <property type="entry name" value="Gfo/Idh/MocA_oxidrdct_glycsds"/>
</dbReference>
<dbReference type="InterPro" id="IPR036291">
    <property type="entry name" value="NAD(P)-bd_dom_sf"/>
</dbReference>
<dbReference type="GO" id="GO:0000166">
    <property type="term" value="F:nucleotide binding"/>
    <property type="evidence" value="ECO:0007669"/>
    <property type="project" value="InterPro"/>
</dbReference>
<evidence type="ECO:0000313" key="4">
    <source>
        <dbReference type="EMBL" id="QDZ16177.1"/>
    </source>
</evidence>
<dbReference type="AlphaFoldDB" id="A0A5B8M6I2"/>
<dbReference type="SUPFAM" id="SSF55347">
    <property type="entry name" value="Glyceraldehyde-3-phosphate dehydrogenase-like, C-terminal domain"/>
    <property type="match status" value="1"/>
</dbReference>
<feature type="region of interest" description="Disordered" evidence="2">
    <location>
        <begin position="404"/>
        <end position="447"/>
    </location>
</feature>
<feature type="region of interest" description="Disordered" evidence="2">
    <location>
        <begin position="1"/>
        <end position="61"/>
    </location>
</feature>
<dbReference type="InterPro" id="IPR000683">
    <property type="entry name" value="Gfo/Idh/MocA-like_OxRdtase_N"/>
</dbReference>
<protein>
    <submittedName>
        <fullName evidence="4">Gfo/Idh/MocA family oxidoreductase</fullName>
    </submittedName>
</protein>
<dbReference type="OrthoDB" id="3251785at2"/>
<gene>
    <name evidence="4" type="ORF">FPZ11_16675</name>
</gene>
<dbReference type="Gene3D" id="3.30.360.10">
    <property type="entry name" value="Dihydrodipicolinate Reductase, domain 2"/>
    <property type="match status" value="1"/>
</dbReference>
<keyword evidence="1" id="KW-0560">Oxidoreductase</keyword>
<feature type="domain" description="Gfo/Idh/MocA-like oxidoreductase N-terminal" evidence="3">
    <location>
        <begin position="70"/>
        <end position="187"/>
    </location>
</feature>
<sequence>MGRTGLRAVRRGRSRPRRHHERGDRRRFRRLADRRAGHHSAAGRRSRSDRPRPPHQPRGIEEVAVELRPLRIGVAGLGAVAQSVHLPLVKRRWDLFDLVAVADLSATARANIGERFGVPAEHRHVTLRAMLDAEELDGVLLLTSGSHGEDAAECVRRGVAVFCEKPLAYSLAEIDRLREVEAQAGRPLLLLGYMKEYDAAVRRLADRLPEASTLRYVDVEVLHPSSTAQLAFANLREPVRDADPEALAAVLEAGRASLRTALGSAPADFGALYANVVLGSLIHDISLVRSLFGSIRDVQNATLWATQDDPGSIEISGTLAGDARVHVHWHYLADYPRYRETVTVHHTTGSLELEFTVPYLLNAPTELRIVSSDGVGESVEVVRDVTEAFETELVAFHRMVTEGVVPPTGSEQGARGRRHGTEDRPRARRVAGRRRRGRARRRVIGLA</sequence>
<accession>A0A5B8M6I2</accession>